<dbReference type="RefSeq" id="WP_111341654.1">
    <property type="nucleotide sequence ID" value="NZ_QHHQ01000001.1"/>
</dbReference>
<evidence type="ECO:0000259" key="5">
    <source>
        <dbReference type="PROSITE" id="PS50850"/>
    </source>
</evidence>
<feature type="transmembrane region" description="Helical" evidence="4">
    <location>
        <begin position="289"/>
        <end position="308"/>
    </location>
</feature>
<gene>
    <name evidence="6" type="ORF">DLJ53_01295</name>
</gene>
<keyword evidence="7" id="KW-1185">Reference proteome</keyword>
<feature type="transmembrane region" description="Helical" evidence="4">
    <location>
        <begin position="23"/>
        <end position="43"/>
    </location>
</feature>
<feature type="transmembrane region" description="Helical" evidence="4">
    <location>
        <begin position="63"/>
        <end position="80"/>
    </location>
</feature>
<feature type="domain" description="Major facilitator superfamily (MFS) profile" evidence="5">
    <location>
        <begin position="19"/>
        <end position="402"/>
    </location>
</feature>
<feature type="transmembrane region" description="Helical" evidence="4">
    <location>
        <begin position="353"/>
        <end position="371"/>
    </location>
</feature>
<dbReference type="Pfam" id="PF07690">
    <property type="entry name" value="MFS_1"/>
    <property type="match status" value="1"/>
</dbReference>
<feature type="transmembrane region" description="Helical" evidence="4">
    <location>
        <begin position="314"/>
        <end position="333"/>
    </location>
</feature>
<proteinExistence type="predicted"/>
<name>A0A8B2P3M4_9HYPH</name>
<evidence type="ECO:0000313" key="7">
    <source>
        <dbReference type="Proteomes" id="UP000249590"/>
    </source>
</evidence>
<evidence type="ECO:0000313" key="6">
    <source>
        <dbReference type="EMBL" id="RAI03189.1"/>
    </source>
</evidence>
<dbReference type="Gene3D" id="1.20.1250.20">
    <property type="entry name" value="MFS general substrate transporter like domains"/>
    <property type="match status" value="1"/>
</dbReference>
<dbReference type="PANTHER" id="PTHR42910">
    <property type="entry name" value="TRANSPORTER SCO4007-RELATED"/>
    <property type="match status" value="1"/>
</dbReference>
<keyword evidence="2 4" id="KW-1133">Transmembrane helix</keyword>
<dbReference type="PANTHER" id="PTHR42910:SF1">
    <property type="entry name" value="MAJOR FACILITATOR SUPERFAMILY (MFS) PROFILE DOMAIN-CONTAINING PROTEIN"/>
    <property type="match status" value="1"/>
</dbReference>
<dbReference type="AlphaFoldDB" id="A0A8B2P3M4"/>
<organism evidence="6 7">
    <name type="scientific">Acuticoccus sediminis</name>
    <dbReference type="NCBI Taxonomy" id="2184697"/>
    <lineage>
        <taxon>Bacteria</taxon>
        <taxon>Pseudomonadati</taxon>
        <taxon>Pseudomonadota</taxon>
        <taxon>Alphaproteobacteria</taxon>
        <taxon>Hyphomicrobiales</taxon>
        <taxon>Amorphaceae</taxon>
        <taxon>Acuticoccus</taxon>
    </lineage>
</organism>
<dbReference type="InterPro" id="IPR036259">
    <property type="entry name" value="MFS_trans_sf"/>
</dbReference>
<comment type="caution">
    <text evidence="6">The sequence shown here is derived from an EMBL/GenBank/DDBJ whole genome shotgun (WGS) entry which is preliminary data.</text>
</comment>
<protein>
    <submittedName>
        <fullName evidence="6">MFS transporter</fullName>
    </submittedName>
</protein>
<dbReference type="Proteomes" id="UP000249590">
    <property type="component" value="Unassembled WGS sequence"/>
</dbReference>
<feature type="transmembrane region" description="Helical" evidence="4">
    <location>
        <begin position="264"/>
        <end position="282"/>
    </location>
</feature>
<feature type="transmembrane region" description="Helical" evidence="4">
    <location>
        <begin position="377"/>
        <end position="398"/>
    </location>
</feature>
<feature type="transmembrane region" description="Helical" evidence="4">
    <location>
        <begin position="92"/>
        <end position="110"/>
    </location>
</feature>
<keyword evidence="3 4" id="KW-0472">Membrane</keyword>
<feature type="transmembrane region" description="Helical" evidence="4">
    <location>
        <begin position="116"/>
        <end position="137"/>
    </location>
</feature>
<evidence type="ECO:0000256" key="3">
    <source>
        <dbReference type="ARBA" id="ARBA00023136"/>
    </source>
</evidence>
<feature type="transmembrane region" description="Helical" evidence="4">
    <location>
        <begin position="177"/>
        <end position="199"/>
    </location>
</feature>
<evidence type="ECO:0000256" key="4">
    <source>
        <dbReference type="SAM" id="Phobius"/>
    </source>
</evidence>
<sequence length="402" mass="41557">MGQRLALDDIASLDAATDLRRPGAARTFMFALASGALAGNLYYNQPLVSLIGADIGLSPAAESSLVTVAQLGYAVGLLFLVPLGDLLENRKVILATMALNVVALIGMAVSTNATTAFAAMLLVGLTSCAAQMIIPLAASLAHADVRGEVVGNVMTGLLGGILLARPIASFLAEFAGWHAPFVFSAGLIAVLTGLGLLTFPERRPQDPPRYGALIASLGRLFLHEQVLRRRALYHAALFGGFSLFWTAAPIVLMRQPFGLSPGEVAIFALAGVLGVVGAPISGRIADRGLIRAGTAGAMALVALSFVLAGVAASSLIALTAAAILIDLGVQLNLVIGQREIFRLDASIRNRLNAVYMTTFFVGGAIGSAVASPVLELFGWPGICVIGAAMPAATLAYLATERR</sequence>
<dbReference type="GO" id="GO:0022857">
    <property type="term" value="F:transmembrane transporter activity"/>
    <property type="evidence" value="ECO:0007669"/>
    <property type="project" value="InterPro"/>
</dbReference>
<feature type="transmembrane region" description="Helical" evidence="4">
    <location>
        <begin position="149"/>
        <end position="171"/>
    </location>
</feature>
<evidence type="ECO:0000256" key="1">
    <source>
        <dbReference type="ARBA" id="ARBA00022692"/>
    </source>
</evidence>
<dbReference type="PROSITE" id="PS50850">
    <property type="entry name" value="MFS"/>
    <property type="match status" value="1"/>
</dbReference>
<evidence type="ECO:0000256" key="2">
    <source>
        <dbReference type="ARBA" id="ARBA00022989"/>
    </source>
</evidence>
<dbReference type="EMBL" id="QHHQ01000001">
    <property type="protein sequence ID" value="RAI03189.1"/>
    <property type="molecule type" value="Genomic_DNA"/>
</dbReference>
<feature type="transmembrane region" description="Helical" evidence="4">
    <location>
        <begin position="231"/>
        <end position="252"/>
    </location>
</feature>
<dbReference type="SUPFAM" id="SSF103473">
    <property type="entry name" value="MFS general substrate transporter"/>
    <property type="match status" value="1"/>
</dbReference>
<dbReference type="InterPro" id="IPR011701">
    <property type="entry name" value="MFS"/>
</dbReference>
<reference evidence="6 7" key="1">
    <citation type="submission" date="2018-05" db="EMBL/GenBank/DDBJ databases">
        <title>Acuticoccus sediminis sp. nov., isolated from deep-sea sediment of Indian Ocean.</title>
        <authorList>
            <person name="Liu X."/>
            <person name="Lai Q."/>
            <person name="Du Y."/>
            <person name="Sun F."/>
            <person name="Zhang X."/>
            <person name="Wang S."/>
            <person name="Shao Z."/>
        </authorList>
    </citation>
    <scope>NUCLEOTIDE SEQUENCE [LARGE SCALE GENOMIC DNA]</scope>
    <source>
        <strain evidence="6 7">PTG4-2</strain>
    </source>
</reference>
<accession>A0A8B2P3M4</accession>
<keyword evidence="1 4" id="KW-0812">Transmembrane</keyword>
<dbReference type="CDD" id="cd17324">
    <property type="entry name" value="MFS_NepI_like"/>
    <property type="match status" value="1"/>
</dbReference>
<dbReference type="InterPro" id="IPR020846">
    <property type="entry name" value="MFS_dom"/>
</dbReference>
<dbReference type="OrthoDB" id="9815356at2"/>